<gene>
    <name evidence="3" type="ORF">Mucpa_0982</name>
</gene>
<dbReference type="RefSeq" id="WP_008504814.1">
    <property type="nucleotide sequence ID" value="NZ_CM001403.1"/>
</dbReference>
<comment type="similarity">
    <text evidence="1">Belongs to the NAD(P)-dependent epimerase/dehydratase family.</text>
</comment>
<dbReference type="InterPro" id="IPR001509">
    <property type="entry name" value="Epimerase_deHydtase"/>
</dbReference>
<dbReference type="eggNOG" id="COG0451">
    <property type="taxonomic scope" value="Bacteria"/>
</dbReference>
<sequence>MTAINSNKKTMILVTGACGQIGTELVKALREKHGRDKVVATDRHFASDSLQETGPYFKLDVLDKYELENLVCSLGITQIYHLAAVLSASGENNPLATWNLNMESLLNVLEIARQEKLDKVFWPSSIAVFGPSSPRINCPQHTVTEPTTVYGISKNAGEHWCMYYFEKFGLDVRSLRYPGLISYSAKAGGGTTDYAVDIFHQAVAQGEYVCFLREDTLLPMLYMPDAIRATLELMDAPAEQITVRTSYNLAGLSFTPAELAKAIQTELPGFKISYQPDFRQTIADSWPGSINDSEARNHWNWEPAYNLNAMTADMLKHIGPNTSEKNG</sequence>
<evidence type="ECO:0000259" key="2">
    <source>
        <dbReference type="Pfam" id="PF01370"/>
    </source>
</evidence>
<evidence type="ECO:0000256" key="1">
    <source>
        <dbReference type="ARBA" id="ARBA00007637"/>
    </source>
</evidence>
<dbReference type="PANTHER" id="PTHR42687">
    <property type="entry name" value="L-THREONINE 3-DEHYDROGENASE"/>
    <property type="match status" value="1"/>
</dbReference>
<dbReference type="AlphaFoldDB" id="H1YCY5"/>
<dbReference type="SUPFAM" id="SSF51735">
    <property type="entry name" value="NAD(P)-binding Rossmann-fold domains"/>
    <property type="match status" value="1"/>
</dbReference>
<reference evidence="3" key="1">
    <citation type="submission" date="2011-09" db="EMBL/GenBank/DDBJ databases">
        <title>The permanent draft genome of Mucilaginibacter paludis DSM 18603.</title>
        <authorList>
            <consortium name="US DOE Joint Genome Institute (JGI-PGF)"/>
            <person name="Lucas S."/>
            <person name="Han J."/>
            <person name="Lapidus A."/>
            <person name="Bruce D."/>
            <person name="Goodwin L."/>
            <person name="Pitluck S."/>
            <person name="Peters L."/>
            <person name="Kyrpides N."/>
            <person name="Mavromatis K."/>
            <person name="Ivanova N."/>
            <person name="Mikhailova N."/>
            <person name="Held B."/>
            <person name="Detter J.C."/>
            <person name="Tapia R."/>
            <person name="Han C."/>
            <person name="Land M."/>
            <person name="Hauser L."/>
            <person name="Markowitz V."/>
            <person name="Cheng J.-F."/>
            <person name="Hugenholtz P."/>
            <person name="Woyke T."/>
            <person name="Wu D."/>
            <person name="Tindall B."/>
            <person name="Brambilla E."/>
            <person name="Klenk H.-P."/>
            <person name="Eisen J.A."/>
        </authorList>
    </citation>
    <scope>NUCLEOTIDE SEQUENCE [LARGE SCALE GENOMIC DNA]</scope>
    <source>
        <strain evidence="3">DSM 18603</strain>
    </source>
</reference>
<feature type="domain" description="NAD-dependent epimerase/dehydratase" evidence="2">
    <location>
        <begin position="12"/>
        <end position="242"/>
    </location>
</feature>
<keyword evidence="4" id="KW-1185">Reference proteome</keyword>
<dbReference type="GO" id="GO:0008743">
    <property type="term" value="F:L-threonine 3-dehydrogenase activity"/>
    <property type="evidence" value="ECO:0007669"/>
    <property type="project" value="TreeGrafter"/>
</dbReference>
<proteinExistence type="inferred from homology"/>
<dbReference type="FunFam" id="3.40.50.720:FF:000077">
    <property type="entry name" value="L-threonine 3-dehydrogenase, mitochondrial"/>
    <property type="match status" value="1"/>
</dbReference>
<dbReference type="PANTHER" id="PTHR42687:SF1">
    <property type="entry name" value="L-THREONINE 3-DEHYDROGENASE, MITOCHONDRIAL"/>
    <property type="match status" value="1"/>
</dbReference>
<dbReference type="GO" id="GO:0006567">
    <property type="term" value="P:L-threonine catabolic process"/>
    <property type="evidence" value="ECO:0007669"/>
    <property type="project" value="TreeGrafter"/>
</dbReference>
<evidence type="ECO:0000313" key="3">
    <source>
        <dbReference type="EMBL" id="EHQ25156.1"/>
    </source>
</evidence>
<dbReference type="Pfam" id="PF01370">
    <property type="entry name" value="Epimerase"/>
    <property type="match status" value="1"/>
</dbReference>
<accession>H1YCY5</accession>
<dbReference type="InterPro" id="IPR051225">
    <property type="entry name" value="NAD(P)_epim/dehydratase"/>
</dbReference>
<name>H1YCY5_9SPHI</name>
<dbReference type="STRING" id="714943.Mucpa_0982"/>
<dbReference type="HOGENOM" id="CLU_007383_19_1_10"/>
<organism evidence="3 4">
    <name type="scientific">Mucilaginibacter paludis DSM 18603</name>
    <dbReference type="NCBI Taxonomy" id="714943"/>
    <lineage>
        <taxon>Bacteria</taxon>
        <taxon>Pseudomonadati</taxon>
        <taxon>Bacteroidota</taxon>
        <taxon>Sphingobacteriia</taxon>
        <taxon>Sphingobacteriales</taxon>
        <taxon>Sphingobacteriaceae</taxon>
        <taxon>Mucilaginibacter</taxon>
    </lineage>
</organism>
<protein>
    <submittedName>
        <fullName evidence="3">NAD-dependent epimerase/dehydratase</fullName>
    </submittedName>
</protein>
<dbReference type="Proteomes" id="UP000002774">
    <property type="component" value="Chromosome"/>
</dbReference>
<dbReference type="Gene3D" id="3.40.50.720">
    <property type="entry name" value="NAD(P)-binding Rossmann-like Domain"/>
    <property type="match status" value="1"/>
</dbReference>
<evidence type="ECO:0000313" key="4">
    <source>
        <dbReference type="Proteomes" id="UP000002774"/>
    </source>
</evidence>
<dbReference type="InterPro" id="IPR036291">
    <property type="entry name" value="NAD(P)-bd_dom_sf"/>
</dbReference>
<dbReference type="EMBL" id="CM001403">
    <property type="protein sequence ID" value="EHQ25156.1"/>
    <property type="molecule type" value="Genomic_DNA"/>
</dbReference>